<feature type="transmembrane region" description="Helical" evidence="2">
    <location>
        <begin position="186"/>
        <end position="211"/>
    </location>
</feature>
<feature type="transmembrane region" description="Helical" evidence="2">
    <location>
        <begin position="154"/>
        <end position="180"/>
    </location>
</feature>
<reference evidence="4 5" key="1">
    <citation type="submission" date="2020-08" db="EMBL/GenBank/DDBJ databases">
        <title>Genomic Encyclopedia of Type Strains, Phase III (KMG-III): the genomes of soil and plant-associated and newly described type strains.</title>
        <authorList>
            <person name="Whitman W."/>
        </authorList>
    </citation>
    <scope>NUCLEOTIDE SEQUENCE [LARGE SCALE GENOMIC DNA]</scope>
    <source>
        <strain evidence="4 5">CECT 8577</strain>
    </source>
</reference>
<sequence>MSDSSGMSNGDSELPRYPSSGGADQERQPGVIPLEPLRLGDVIGGAFTTMRSYAGIVFGTSFVIAVISAVVSYFVTRSMLADVTQIDPAASPERQMQQLENMLGDMLPAFGVQLAVMLLVQAVLTGLLMTVVGRAVLGKPITFGEAWVELKPRLLSVLGLSVVVTVAQAVVAGVFGALLITTMGVFGALLTLVPVIAIWVYLSLATAALVLERGTIGSAIKRSVALVKGAWWRVFGFLLVAVVIGIGVSLIIGLPFSLAAPAPGEALGGGDVVIQEIGNVVTGTIITPFMSLVAALIYIDQRIRRENLAPELRRASQM</sequence>
<protein>
    <recommendedName>
        <fullName evidence="3">DUF7847 domain-containing protein</fullName>
    </recommendedName>
</protein>
<feature type="region of interest" description="Disordered" evidence="1">
    <location>
        <begin position="1"/>
        <end position="30"/>
    </location>
</feature>
<feature type="compositionally biased region" description="Low complexity" evidence="1">
    <location>
        <begin position="1"/>
        <end position="12"/>
    </location>
</feature>
<feature type="transmembrane region" description="Helical" evidence="2">
    <location>
        <begin position="110"/>
        <end position="133"/>
    </location>
</feature>
<name>A0A839S5W1_9PSEU</name>
<dbReference type="Proteomes" id="UP000550714">
    <property type="component" value="Unassembled WGS sequence"/>
</dbReference>
<keyword evidence="5" id="KW-1185">Reference proteome</keyword>
<keyword evidence="2" id="KW-0472">Membrane</keyword>
<keyword evidence="2" id="KW-1133">Transmembrane helix</keyword>
<dbReference type="Pfam" id="PF25231">
    <property type="entry name" value="DUF7847"/>
    <property type="match status" value="1"/>
</dbReference>
<comment type="caution">
    <text evidence="4">The sequence shown here is derived from an EMBL/GenBank/DDBJ whole genome shotgun (WGS) entry which is preliminary data.</text>
</comment>
<evidence type="ECO:0000313" key="4">
    <source>
        <dbReference type="EMBL" id="MBB3052754.1"/>
    </source>
</evidence>
<dbReference type="InterPro" id="IPR057169">
    <property type="entry name" value="DUF7847"/>
</dbReference>
<organism evidence="4 5">
    <name type="scientific">Prauserella isguenensis</name>
    <dbReference type="NCBI Taxonomy" id="1470180"/>
    <lineage>
        <taxon>Bacteria</taxon>
        <taxon>Bacillati</taxon>
        <taxon>Actinomycetota</taxon>
        <taxon>Actinomycetes</taxon>
        <taxon>Pseudonocardiales</taxon>
        <taxon>Pseudonocardiaceae</taxon>
        <taxon>Prauserella</taxon>
    </lineage>
</organism>
<gene>
    <name evidence="4" type="ORF">FHS23_003795</name>
</gene>
<dbReference type="AlphaFoldDB" id="A0A839S5W1"/>
<feature type="transmembrane region" description="Helical" evidence="2">
    <location>
        <begin position="232"/>
        <end position="257"/>
    </location>
</feature>
<dbReference type="EMBL" id="JACHWU010000005">
    <property type="protein sequence ID" value="MBB3052754.1"/>
    <property type="molecule type" value="Genomic_DNA"/>
</dbReference>
<evidence type="ECO:0000313" key="5">
    <source>
        <dbReference type="Proteomes" id="UP000550714"/>
    </source>
</evidence>
<dbReference type="RefSeq" id="WP_246382447.1">
    <property type="nucleotide sequence ID" value="NZ_JACHWU010000005.1"/>
</dbReference>
<feature type="transmembrane region" description="Helical" evidence="2">
    <location>
        <begin position="277"/>
        <end position="299"/>
    </location>
</feature>
<keyword evidence="2" id="KW-0812">Transmembrane</keyword>
<accession>A0A839S5W1</accession>
<evidence type="ECO:0000259" key="3">
    <source>
        <dbReference type="Pfam" id="PF25231"/>
    </source>
</evidence>
<evidence type="ECO:0000256" key="2">
    <source>
        <dbReference type="SAM" id="Phobius"/>
    </source>
</evidence>
<evidence type="ECO:0000256" key="1">
    <source>
        <dbReference type="SAM" id="MobiDB-lite"/>
    </source>
</evidence>
<feature type="transmembrane region" description="Helical" evidence="2">
    <location>
        <begin position="53"/>
        <end position="75"/>
    </location>
</feature>
<proteinExistence type="predicted"/>
<feature type="domain" description="DUF7847" evidence="3">
    <location>
        <begin position="113"/>
        <end position="298"/>
    </location>
</feature>